<proteinExistence type="predicted"/>
<evidence type="ECO:0000313" key="1">
    <source>
        <dbReference type="EMBL" id="MFC4492851.1"/>
    </source>
</evidence>
<organism evidence="1 2">
    <name type="scientific">Streptomyces ovatisporus</name>
    <dbReference type="NCBI Taxonomy" id="1128682"/>
    <lineage>
        <taxon>Bacteria</taxon>
        <taxon>Bacillati</taxon>
        <taxon>Actinomycetota</taxon>
        <taxon>Actinomycetes</taxon>
        <taxon>Kitasatosporales</taxon>
        <taxon>Streptomycetaceae</taxon>
        <taxon>Streptomyces</taxon>
    </lineage>
</organism>
<keyword evidence="2" id="KW-1185">Reference proteome</keyword>
<dbReference type="EMBL" id="JBHSFH010000002">
    <property type="protein sequence ID" value="MFC4492851.1"/>
    <property type="molecule type" value="Genomic_DNA"/>
</dbReference>
<sequence>MSSSSTSQPSDRGERAAAEANEAIRRYVAGRTIWSQADLAELDRLRTDWRRALQADVTSAA</sequence>
<dbReference type="RefSeq" id="WP_386441101.1">
    <property type="nucleotide sequence ID" value="NZ_JBHSFH010000002.1"/>
</dbReference>
<name>A0ABV9A5G6_9ACTN</name>
<accession>A0ABV9A5G6</accession>
<protein>
    <submittedName>
        <fullName evidence="1">Uncharacterized protein</fullName>
    </submittedName>
</protein>
<dbReference type="Proteomes" id="UP001595997">
    <property type="component" value="Unassembled WGS sequence"/>
</dbReference>
<comment type="caution">
    <text evidence="1">The sequence shown here is derived from an EMBL/GenBank/DDBJ whole genome shotgun (WGS) entry which is preliminary data.</text>
</comment>
<evidence type="ECO:0000313" key="2">
    <source>
        <dbReference type="Proteomes" id="UP001595997"/>
    </source>
</evidence>
<reference evidence="2" key="1">
    <citation type="journal article" date="2019" name="Int. J. Syst. Evol. Microbiol.">
        <title>The Global Catalogue of Microorganisms (GCM) 10K type strain sequencing project: providing services to taxonomists for standard genome sequencing and annotation.</title>
        <authorList>
            <consortium name="The Broad Institute Genomics Platform"/>
            <consortium name="The Broad Institute Genome Sequencing Center for Infectious Disease"/>
            <person name="Wu L."/>
            <person name="Ma J."/>
        </authorList>
    </citation>
    <scope>NUCLEOTIDE SEQUENCE [LARGE SCALE GENOMIC DNA]</scope>
    <source>
        <strain evidence="2">CGMCC 4.7357</strain>
    </source>
</reference>
<gene>
    <name evidence="1" type="ORF">ACFPA8_01705</name>
</gene>